<comment type="caution">
    <text evidence="2">The sequence shown here is derived from an EMBL/GenBank/DDBJ whole genome shotgun (WGS) entry which is preliminary data.</text>
</comment>
<accession>A0AAP4E936</accession>
<reference evidence="2" key="1">
    <citation type="submission" date="2023-04" db="EMBL/GenBank/DDBJ databases">
        <title>Uncovering the Secrets of Slow-Growing Bacteria in Tropical Savanna Soil through Cultivation and Genomic Analysis.</title>
        <authorList>
            <person name="Goncalves O.S."/>
            <person name="Santana M.F."/>
        </authorList>
    </citation>
    <scope>NUCLEOTIDE SEQUENCE</scope>
    <source>
        <strain evidence="2">ANTI</strain>
    </source>
</reference>
<evidence type="ECO:0000313" key="3">
    <source>
        <dbReference type="Proteomes" id="UP001229409"/>
    </source>
</evidence>
<keyword evidence="1" id="KW-1133">Transmembrane helix</keyword>
<sequence>MKTKDTFKVMGLFLLIIWLIYGVFIKDNTEDKGYTSLPPLSSTAEAEVISPTTETVKTNKYTDAEMAKYSDSFRKVIEQQIEEKTMSKKQSIQRIDYSDDMLTAELVTDGNSLLGPDLIRSSVYLDSTNIFKSIYGKGKAFPDVTLKWHAVFRDAKGHSTLEPIITIELSEENARTFNWNDFLFIRLPEAVDTYTEYAIFKN</sequence>
<dbReference type="RefSeq" id="WP_279832368.1">
    <property type="nucleotide sequence ID" value="NZ_JARVWT010000002.1"/>
</dbReference>
<dbReference type="Proteomes" id="UP001229409">
    <property type="component" value="Unassembled WGS sequence"/>
</dbReference>
<evidence type="ECO:0000313" key="2">
    <source>
        <dbReference type="EMBL" id="MDH2330515.1"/>
    </source>
</evidence>
<gene>
    <name evidence="2" type="ORF">QDS18_06520</name>
</gene>
<keyword evidence="1" id="KW-0812">Transmembrane</keyword>
<dbReference type="AlphaFoldDB" id="A0AAP4E936"/>
<protein>
    <submittedName>
        <fullName evidence="2">Uncharacterized protein</fullName>
    </submittedName>
</protein>
<feature type="transmembrane region" description="Helical" evidence="1">
    <location>
        <begin position="7"/>
        <end position="25"/>
    </location>
</feature>
<keyword evidence="1" id="KW-0472">Membrane</keyword>
<proteinExistence type="predicted"/>
<evidence type="ECO:0000256" key="1">
    <source>
        <dbReference type="SAM" id="Phobius"/>
    </source>
</evidence>
<organism evidence="2 3">
    <name type="scientific">Paenibacillus polymyxa</name>
    <name type="common">Bacillus polymyxa</name>
    <dbReference type="NCBI Taxonomy" id="1406"/>
    <lineage>
        <taxon>Bacteria</taxon>
        <taxon>Bacillati</taxon>
        <taxon>Bacillota</taxon>
        <taxon>Bacilli</taxon>
        <taxon>Bacillales</taxon>
        <taxon>Paenibacillaceae</taxon>
        <taxon>Paenibacillus</taxon>
    </lineage>
</organism>
<dbReference type="EMBL" id="JARVWT010000002">
    <property type="protein sequence ID" value="MDH2330515.1"/>
    <property type="molecule type" value="Genomic_DNA"/>
</dbReference>
<name>A0AAP4E936_PAEPO</name>